<keyword evidence="1" id="KW-0812">Transmembrane</keyword>
<dbReference type="EMBL" id="CP018800">
    <property type="protein sequence ID" value="ATX82506.1"/>
    <property type="molecule type" value="Genomic_DNA"/>
</dbReference>
<feature type="transmembrane region" description="Helical" evidence="1">
    <location>
        <begin position="68"/>
        <end position="86"/>
    </location>
</feature>
<dbReference type="AlphaFoldDB" id="A0A2K8LE01"/>
<dbReference type="Pfam" id="PF11906">
    <property type="entry name" value="DUF3426"/>
    <property type="match status" value="1"/>
</dbReference>
<evidence type="ECO:0008006" key="4">
    <source>
        <dbReference type="Google" id="ProtNLM"/>
    </source>
</evidence>
<organism evidence="2 3">
    <name type="scientific">Mariprofundus ferrinatatus</name>
    <dbReference type="NCBI Taxonomy" id="1921087"/>
    <lineage>
        <taxon>Bacteria</taxon>
        <taxon>Pseudomonadati</taxon>
        <taxon>Pseudomonadota</taxon>
        <taxon>Candidatius Mariprofundia</taxon>
        <taxon>Mariprofundales</taxon>
        <taxon>Mariprofundaceae</taxon>
        <taxon>Mariprofundus</taxon>
    </lineage>
</organism>
<evidence type="ECO:0000256" key="1">
    <source>
        <dbReference type="SAM" id="Phobius"/>
    </source>
</evidence>
<keyword evidence="1" id="KW-0472">Membrane</keyword>
<dbReference type="OrthoDB" id="5294153at2"/>
<proteinExistence type="predicted"/>
<dbReference type="RefSeq" id="WP_100265850.1">
    <property type="nucleotide sequence ID" value="NZ_CP018800.1"/>
</dbReference>
<dbReference type="InterPro" id="IPR021834">
    <property type="entry name" value="DUF3426"/>
</dbReference>
<reference evidence="2 3" key="1">
    <citation type="submission" date="2016-12" db="EMBL/GenBank/DDBJ databases">
        <title>Isolation and genomic insights into novel planktonic Zetaproteobacteria from stratified waters of the Chesapeake Bay.</title>
        <authorList>
            <person name="McAllister S.M."/>
            <person name="Kato S."/>
            <person name="Chan C.S."/>
            <person name="Chiu B.K."/>
            <person name="Field E.K."/>
        </authorList>
    </citation>
    <scope>NUCLEOTIDE SEQUENCE [LARGE SCALE GENOMIC DNA]</scope>
    <source>
        <strain evidence="2 3">CP-8</strain>
    </source>
</reference>
<gene>
    <name evidence="2" type="ORF">Ga0123462_1649</name>
</gene>
<keyword evidence="3" id="KW-1185">Reference proteome</keyword>
<evidence type="ECO:0000313" key="3">
    <source>
        <dbReference type="Proteomes" id="UP000231637"/>
    </source>
</evidence>
<name>A0A2K8LE01_9PROT</name>
<protein>
    <recommendedName>
        <fullName evidence="4">MJ0042 family finger-like domain-containing protein</fullName>
    </recommendedName>
</protein>
<accession>A0A2K8LE01</accession>
<dbReference type="KEGG" id="mfn:Ga0123462_1649"/>
<dbReference type="Proteomes" id="UP000231637">
    <property type="component" value="Chromosome"/>
</dbReference>
<keyword evidence="1" id="KW-1133">Transmembrane helix</keyword>
<sequence>MQITCPHCLKTYQIETEIGVDSVICSQCGSAFAPEPTQEHPDINPLTETTVEEAAPELTAPAHNPPHLWPWLITVLLIISAAGIWFQKDAWLDNRWLRSTLINIHLPIQTREKDWLIVPESVGMDWTTRDDSSRVLVVSGAIENLLDSSVPYPAIEVTFYSNTQPDQVLEKRLLPISEIPGTETITHAPFAMPDQLKRAAPLSRREFVLVIESVPESAGDIMLTPRLG</sequence>
<evidence type="ECO:0000313" key="2">
    <source>
        <dbReference type="EMBL" id="ATX82506.1"/>
    </source>
</evidence>